<feature type="region of interest" description="Disordered" evidence="1">
    <location>
        <begin position="33"/>
        <end position="57"/>
    </location>
</feature>
<feature type="non-terminal residue" evidence="2">
    <location>
        <position position="57"/>
    </location>
</feature>
<feature type="compositionally biased region" description="Polar residues" evidence="1">
    <location>
        <begin position="33"/>
        <end position="44"/>
    </location>
</feature>
<dbReference type="EMBL" id="JACEIK010005166">
    <property type="protein sequence ID" value="MCE0480857.1"/>
    <property type="molecule type" value="Genomic_DNA"/>
</dbReference>
<evidence type="ECO:0000256" key="1">
    <source>
        <dbReference type="SAM" id="MobiDB-lite"/>
    </source>
</evidence>
<protein>
    <submittedName>
        <fullName evidence="2">Uncharacterized protein</fullName>
    </submittedName>
</protein>
<evidence type="ECO:0000313" key="2">
    <source>
        <dbReference type="EMBL" id="MCE0480857.1"/>
    </source>
</evidence>
<keyword evidence="3" id="KW-1185">Reference proteome</keyword>
<reference evidence="2 3" key="1">
    <citation type="journal article" date="2021" name="BMC Genomics">
        <title>Datura genome reveals duplications of psychoactive alkaloid biosynthetic genes and high mutation rate following tissue culture.</title>
        <authorList>
            <person name="Rajewski A."/>
            <person name="Carter-House D."/>
            <person name="Stajich J."/>
            <person name="Litt A."/>
        </authorList>
    </citation>
    <scope>NUCLEOTIDE SEQUENCE [LARGE SCALE GENOMIC DNA]</scope>
    <source>
        <strain evidence="2">AR-01</strain>
    </source>
</reference>
<organism evidence="2 3">
    <name type="scientific">Datura stramonium</name>
    <name type="common">Jimsonweed</name>
    <name type="synonym">Common thornapple</name>
    <dbReference type="NCBI Taxonomy" id="4076"/>
    <lineage>
        <taxon>Eukaryota</taxon>
        <taxon>Viridiplantae</taxon>
        <taxon>Streptophyta</taxon>
        <taxon>Embryophyta</taxon>
        <taxon>Tracheophyta</taxon>
        <taxon>Spermatophyta</taxon>
        <taxon>Magnoliopsida</taxon>
        <taxon>eudicotyledons</taxon>
        <taxon>Gunneridae</taxon>
        <taxon>Pentapetalae</taxon>
        <taxon>asterids</taxon>
        <taxon>lamiids</taxon>
        <taxon>Solanales</taxon>
        <taxon>Solanaceae</taxon>
        <taxon>Solanoideae</taxon>
        <taxon>Datureae</taxon>
        <taxon>Datura</taxon>
    </lineage>
</organism>
<gene>
    <name evidence="2" type="ORF">HAX54_038021</name>
</gene>
<sequence length="57" mass="6101">PRQVGISDSEFRGAIQMLTQLLASQSSYQGSAPTNFISHDSSGASRLMNPPIFMGSK</sequence>
<name>A0ABS8VKV4_DATST</name>
<accession>A0ABS8VKV4</accession>
<evidence type="ECO:0000313" key="3">
    <source>
        <dbReference type="Proteomes" id="UP000823775"/>
    </source>
</evidence>
<comment type="caution">
    <text evidence="2">The sequence shown here is derived from an EMBL/GenBank/DDBJ whole genome shotgun (WGS) entry which is preliminary data.</text>
</comment>
<dbReference type="Proteomes" id="UP000823775">
    <property type="component" value="Unassembled WGS sequence"/>
</dbReference>
<proteinExistence type="predicted"/>
<feature type="non-terminal residue" evidence="2">
    <location>
        <position position="1"/>
    </location>
</feature>